<evidence type="ECO:0000313" key="5">
    <source>
        <dbReference type="Proteomes" id="UP001574673"/>
    </source>
</evidence>
<feature type="coiled-coil region" evidence="2">
    <location>
        <begin position="100"/>
        <end position="137"/>
    </location>
</feature>
<keyword evidence="1" id="KW-0694">RNA-binding</keyword>
<proteinExistence type="predicted"/>
<dbReference type="InterPro" id="IPR036442">
    <property type="entry name" value="ProQ/FinO_sf"/>
</dbReference>
<evidence type="ECO:0000256" key="1">
    <source>
        <dbReference type="ARBA" id="ARBA00022884"/>
    </source>
</evidence>
<organism evidence="4 5">
    <name type="scientific">Dentiradicibacter hellwigii</name>
    <dbReference type="NCBI Taxonomy" id="3149053"/>
    <lineage>
        <taxon>Bacteria</taxon>
        <taxon>Pseudomonadati</taxon>
        <taxon>Pseudomonadota</taxon>
        <taxon>Betaproteobacteria</taxon>
        <taxon>Rhodocyclales</taxon>
        <taxon>Rhodocyclaceae</taxon>
        <taxon>Dentiradicibacter</taxon>
    </lineage>
</organism>
<dbReference type="Proteomes" id="UP001574673">
    <property type="component" value="Unassembled WGS sequence"/>
</dbReference>
<comment type="caution">
    <text evidence="4">The sequence shown here is derived from an EMBL/GenBank/DDBJ whole genome shotgun (WGS) entry which is preliminary data.</text>
</comment>
<dbReference type="InterPro" id="IPR016103">
    <property type="entry name" value="ProQ/FinO"/>
</dbReference>
<dbReference type="SUPFAM" id="SSF48657">
    <property type="entry name" value="FinO-like"/>
    <property type="match status" value="1"/>
</dbReference>
<sequence length="142" mass="16354">MDTPKDAAPSPSPAERARQLLRQLQDSYPVFANYSPLAIGIDKQILAQRPEMERKLLRLALGMHTHSTRYLRTFEKATHRFGLDGQQIVEISDEHRQHATDILRERLRKAAERKKALRAAEAEAQRRTEKLSQLVAKFGKDR</sequence>
<gene>
    <name evidence="4" type="ORF">ABCS64_01830</name>
</gene>
<reference evidence="5" key="1">
    <citation type="submission" date="2024-06" db="EMBL/GenBank/DDBJ databases">
        <title>Radixoralia hellwigii gen. nov., sp nov., isolated from a root canal in the human oral cavity.</title>
        <authorList>
            <person name="Bartsch S."/>
            <person name="Wittmer A."/>
            <person name="Schulz A.-K."/>
            <person name="Neumann-Schaal M."/>
            <person name="Wolf J."/>
            <person name="Gronow S."/>
            <person name="Tennert C."/>
            <person name="Haecker G."/>
            <person name="Cieplik F."/>
            <person name="Al-Ahmad A."/>
        </authorList>
    </citation>
    <scope>NUCLEOTIDE SEQUENCE [LARGE SCALE GENOMIC DNA]</scope>
    <source>
        <strain evidence="5">Wk13</strain>
    </source>
</reference>
<protein>
    <submittedName>
        <fullName evidence="4">ProQ/FinO family protein</fullName>
    </submittedName>
</protein>
<evidence type="ECO:0000256" key="2">
    <source>
        <dbReference type="SAM" id="Coils"/>
    </source>
</evidence>
<dbReference type="SMART" id="SM00945">
    <property type="entry name" value="ProQ"/>
    <property type="match status" value="1"/>
</dbReference>
<keyword evidence="2" id="KW-0175">Coiled coil</keyword>
<accession>A0ABV4UBN6</accession>
<dbReference type="Gene3D" id="1.10.1710.10">
    <property type="entry name" value="ProQ/FinO domain"/>
    <property type="match status" value="1"/>
</dbReference>
<feature type="domain" description="ProQ/FinO" evidence="3">
    <location>
        <begin position="12"/>
        <end position="119"/>
    </location>
</feature>
<dbReference type="EMBL" id="JBEUWX010000001">
    <property type="protein sequence ID" value="MFA9949077.1"/>
    <property type="molecule type" value="Genomic_DNA"/>
</dbReference>
<dbReference type="Pfam" id="PF04352">
    <property type="entry name" value="ProQ"/>
    <property type="match status" value="1"/>
</dbReference>
<keyword evidence="5" id="KW-1185">Reference proteome</keyword>
<name>A0ABV4UBN6_9RHOO</name>
<evidence type="ECO:0000313" key="4">
    <source>
        <dbReference type="EMBL" id="MFA9949077.1"/>
    </source>
</evidence>
<dbReference type="RefSeq" id="WP_418890231.1">
    <property type="nucleotide sequence ID" value="NZ_JBEUWX010000001.1"/>
</dbReference>
<evidence type="ECO:0000259" key="3">
    <source>
        <dbReference type="SMART" id="SM00945"/>
    </source>
</evidence>